<feature type="compositionally biased region" description="Basic and acidic residues" evidence="1">
    <location>
        <begin position="65"/>
        <end position="80"/>
    </location>
</feature>
<protein>
    <recommendedName>
        <fullName evidence="4">DUF4224 domain-containing protein</fullName>
    </recommendedName>
</protein>
<gene>
    <name evidence="2" type="ORF">DES41_102162</name>
</gene>
<dbReference type="EMBL" id="QPJK01000002">
    <property type="protein sequence ID" value="RCW73848.1"/>
    <property type="molecule type" value="Genomic_DNA"/>
</dbReference>
<name>A0A368Y3G5_9BURK</name>
<evidence type="ECO:0000256" key="1">
    <source>
        <dbReference type="SAM" id="MobiDB-lite"/>
    </source>
</evidence>
<organism evidence="2 3">
    <name type="scientific">Pseudorhodoferax soli</name>
    <dbReference type="NCBI Taxonomy" id="545864"/>
    <lineage>
        <taxon>Bacteria</taxon>
        <taxon>Pseudomonadati</taxon>
        <taxon>Pseudomonadota</taxon>
        <taxon>Betaproteobacteria</taxon>
        <taxon>Burkholderiales</taxon>
        <taxon>Comamonadaceae</taxon>
    </lineage>
</organism>
<reference evidence="2 3" key="1">
    <citation type="submission" date="2018-07" db="EMBL/GenBank/DDBJ databases">
        <title>Genomic Encyclopedia of Type Strains, Phase IV (KMG-IV): sequencing the most valuable type-strain genomes for metagenomic binning, comparative biology and taxonomic classification.</title>
        <authorList>
            <person name="Goeker M."/>
        </authorList>
    </citation>
    <scope>NUCLEOTIDE SEQUENCE [LARGE SCALE GENOMIC DNA]</scope>
    <source>
        <strain evidence="2 3">DSM 21634</strain>
    </source>
</reference>
<evidence type="ECO:0000313" key="2">
    <source>
        <dbReference type="EMBL" id="RCW73848.1"/>
    </source>
</evidence>
<dbReference type="OrthoDB" id="8910501at2"/>
<keyword evidence="3" id="KW-1185">Reference proteome</keyword>
<accession>A0A368Y3G5</accession>
<evidence type="ECO:0008006" key="4">
    <source>
        <dbReference type="Google" id="ProtNLM"/>
    </source>
</evidence>
<dbReference type="AlphaFoldDB" id="A0A368Y3G5"/>
<feature type="region of interest" description="Disordered" evidence="1">
    <location>
        <begin position="65"/>
        <end position="94"/>
    </location>
</feature>
<dbReference type="Proteomes" id="UP000252884">
    <property type="component" value="Unassembled WGS sequence"/>
</dbReference>
<evidence type="ECO:0000313" key="3">
    <source>
        <dbReference type="Proteomes" id="UP000252884"/>
    </source>
</evidence>
<dbReference type="RefSeq" id="WP_114467014.1">
    <property type="nucleotide sequence ID" value="NZ_QPJK01000002.1"/>
</dbReference>
<comment type="caution">
    <text evidence="2">The sequence shown here is derived from an EMBL/GenBank/DDBJ whole genome shotgun (WGS) entry which is preliminary data.</text>
</comment>
<proteinExistence type="predicted"/>
<sequence length="94" mass="10387">MTVATLISDTGRPDLTDQQVDAICDGLTQNAAKVRYLRGLGLRVDRRPNGRPLVARADWERVYSKRQQADEAPDGARDADLPANGPRWRTAMPA</sequence>